<gene>
    <name evidence="2" type="ORF">PSHT_15608</name>
</gene>
<evidence type="ECO:0000313" key="3">
    <source>
        <dbReference type="Proteomes" id="UP000238274"/>
    </source>
</evidence>
<dbReference type="VEuPathDB" id="FungiDB:PSTT_04084"/>
<reference evidence="3" key="2">
    <citation type="journal article" date="2018" name="BMC Genomics">
        <title>Genomic insights into host adaptation between the wheat stripe rust pathogen (Puccinia striiformis f. sp. tritici) and the barley stripe rust pathogen (Puccinia striiformis f. sp. hordei).</title>
        <authorList>
            <person name="Xia C."/>
            <person name="Wang M."/>
            <person name="Yin C."/>
            <person name="Cornejo O.E."/>
            <person name="Hulbert S.H."/>
            <person name="Chen X."/>
        </authorList>
    </citation>
    <scope>NUCLEOTIDE SEQUENCE [LARGE SCALE GENOMIC DNA]</scope>
    <source>
        <strain evidence="3">93TX-2</strain>
    </source>
</reference>
<dbReference type="Proteomes" id="UP000238274">
    <property type="component" value="Unassembled WGS sequence"/>
</dbReference>
<accession>A0A2S4UE59</accession>
<dbReference type="InterPro" id="IPR004242">
    <property type="entry name" value="Transposase_21"/>
</dbReference>
<dbReference type="PANTHER" id="PTHR46579:SF1">
    <property type="entry name" value="F5_8 TYPE C DOMAIN-CONTAINING PROTEIN"/>
    <property type="match status" value="1"/>
</dbReference>
<evidence type="ECO:0000256" key="1">
    <source>
        <dbReference type="SAM" id="MobiDB-lite"/>
    </source>
</evidence>
<feature type="compositionally biased region" description="Low complexity" evidence="1">
    <location>
        <begin position="636"/>
        <end position="670"/>
    </location>
</feature>
<proteinExistence type="predicted"/>
<feature type="compositionally biased region" description="Basic and acidic residues" evidence="1">
    <location>
        <begin position="55"/>
        <end position="67"/>
    </location>
</feature>
<keyword evidence="3" id="KW-1185">Reference proteome</keyword>
<protein>
    <recommendedName>
        <fullName evidence="4">DUF4218 domain-containing protein</fullName>
    </recommendedName>
</protein>
<feature type="compositionally biased region" description="Acidic residues" evidence="1">
    <location>
        <begin position="75"/>
        <end position="86"/>
    </location>
</feature>
<sequence length="1134" mass="128592">MALKKKSRAQTRVCTCVSFNCGTFSFRNDLGEVQQGVELTLKAIKRHAVEDSLIHEAQNDTEKDHRNRAYQSNSDSEESASDEFDELDNSELLQGHQSSQSAQSNIQLNLPAQSHLESPQNEPDSQTDCSGLGHLNSLEIELDGHRDIYDCSSFFSRRLLYTHPTILYSSLFAAVCHILNQASAGVSSYILKSQIELLKITLSHGVLTQQSPRQLKHSEQTAIANIPVDIRTVVHWLQINPRLNIFICCRQCFALYNTEDAPDLCSHSYIQQENCAISSKTLPKLSRKRISDLSTCNYPLFKPNSENAPIRQYATQDLPHWIARMFSRPDIEEALETSASRSRQPYNPHLIKDIQDSRLWKEFSDPDGHQFTAQSRNLVFGMFTDGINPYGNRQAGKHVSCTFFVLVCLSLPFEIRRRPENVFLAGIAPGPQEPSLELVNSILRPIVSQLNTLWKSGLSLSQTFQKPSGRHIFAALLPFFSDLPALRRSLGFASAVATRMCSFCLLTKDEINNIDSNSWRKRTIEEHRIWATEYQQTTKKAERKKLLEERGVRYSELLKLDYWNIIDYHVVDSMHNLLLGLLNWHCRRLWQMSEKEGSKKIAACEKKDLVEDENPEPKSEPKSTSKSKSKSKSKSNENSNPSNENTNKNKQSSTSSNQSKPNPQQSTSTSYQPIPVTKDTVGPTIHTLDFGSNTDPSDATFNPYAVADQGDDDVDFDDDGWGGEWTPPSDSIVFDDVVVSYINNMLPRIHIPTWIKRAIPVLGKASFGRLKADEWRNLFTIQLALVLPALWKDPNAQNKSLLHNFAHLVSLVNIALARSTSISRIDAYRHHIKSYIQSSLLIFEDVELAPNHHMAIHLADCLERFGPTRAWWSFPMERLMSDILKSPDNNQISQMEITFMEKFCQMGNLRALLDTPGLPASIQPHISQLKSLFEPIPFKPEIDTRNHPEYLDSHIFNELIEKLNDQFSLPGKEWVSSTEFCQKDLEDRLIFSPTSSQVILLKNHPILDVNYSTHIVNKNNSVVALKPGLKAAYGQIESIFKHSRGISSGSIQSDVFFLLKPLMPVPMGKGNPYSHLSQNYEMRLSLRIADTEEPCILFHENEILCHCAWIKYNPGELSTEINFETLALVVLDRS</sequence>
<dbReference type="Pfam" id="PF02992">
    <property type="entry name" value="Transposase_21"/>
    <property type="match status" value="1"/>
</dbReference>
<feature type="region of interest" description="Disordered" evidence="1">
    <location>
        <begin position="606"/>
        <end position="711"/>
    </location>
</feature>
<dbReference type="VEuPathDB" id="FungiDB:PSHT_15608"/>
<dbReference type="OrthoDB" id="2506343at2759"/>
<comment type="caution">
    <text evidence="2">The sequence shown here is derived from an EMBL/GenBank/DDBJ whole genome shotgun (WGS) entry which is preliminary data.</text>
</comment>
<evidence type="ECO:0008006" key="4">
    <source>
        <dbReference type="Google" id="ProtNLM"/>
    </source>
</evidence>
<reference evidence="2 3" key="1">
    <citation type="submission" date="2017-12" db="EMBL/GenBank/DDBJ databases">
        <title>Gene loss provides genomic basis for host adaptation in cereal stripe rust fungi.</title>
        <authorList>
            <person name="Xia C."/>
        </authorList>
    </citation>
    <scope>NUCLEOTIDE SEQUENCE [LARGE SCALE GENOMIC DNA]</scope>
    <source>
        <strain evidence="2 3">93TX-2</strain>
    </source>
</reference>
<feature type="region of interest" description="Disordered" evidence="1">
    <location>
        <begin position="55"/>
        <end position="86"/>
    </location>
</feature>
<dbReference type="EMBL" id="PKSM01000411">
    <property type="protein sequence ID" value="POV95567.1"/>
    <property type="molecule type" value="Genomic_DNA"/>
</dbReference>
<feature type="compositionally biased region" description="Basic and acidic residues" evidence="1">
    <location>
        <begin position="606"/>
        <end position="623"/>
    </location>
</feature>
<feature type="compositionally biased region" description="Polar residues" evidence="1">
    <location>
        <begin position="690"/>
        <end position="700"/>
    </location>
</feature>
<reference evidence="3" key="3">
    <citation type="journal article" date="2018" name="Mol. Plant Microbe Interact.">
        <title>Genome sequence resources for the wheat stripe rust pathogen (Puccinia striiformis f. sp. tritici) and the barley stripe rust pathogen (Puccinia striiformis f. sp. hordei).</title>
        <authorList>
            <person name="Xia C."/>
            <person name="Wang M."/>
            <person name="Yin C."/>
            <person name="Cornejo O.E."/>
            <person name="Hulbert S.H."/>
            <person name="Chen X."/>
        </authorList>
    </citation>
    <scope>NUCLEOTIDE SEQUENCE [LARGE SCALE GENOMIC DNA]</scope>
    <source>
        <strain evidence="3">93TX-2</strain>
    </source>
</reference>
<evidence type="ECO:0000313" key="2">
    <source>
        <dbReference type="EMBL" id="POV95567.1"/>
    </source>
</evidence>
<dbReference type="AlphaFoldDB" id="A0A2S4UE59"/>
<name>A0A2S4UE59_9BASI</name>
<organism evidence="2 3">
    <name type="scientific">Puccinia striiformis</name>
    <dbReference type="NCBI Taxonomy" id="27350"/>
    <lineage>
        <taxon>Eukaryota</taxon>
        <taxon>Fungi</taxon>
        <taxon>Dikarya</taxon>
        <taxon>Basidiomycota</taxon>
        <taxon>Pucciniomycotina</taxon>
        <taxon>Pucciniomycetes</taxon>
        <taxon>Pucciniales</taxon>
        <taxon>Pucciniaceae</taxon>
        <taxon>Puccinia</taxon>
    </lineage>
</organism>
<dbReference type="PANTHER" id="PTHR46579">
    <property type="entry name" value="F5/8 TYPE C DOMAIN-CONTAINING PROTEIN-RELATED"/>
    <property type="match status" value="1"/>
</dbReference>